<dbReference type="GO" id="GO:0006974">
    <property type="term" value="P:DNA damage response"/>
    <property type="evidence" value="ECO:0007669"/>
    <property type="project" value="TreeGrafter"/>
</dbReference>
<dbReference type="PIRSF" id="PIRSF029033">
    <property type="entry name" value="UCP029033"/>
    <property type="match status" value="1"/>
</dbReference>
<dbReference type="Gene3D" id="3.30.110.170">
    <property type="entry name" value="Protein of unknown function (DUF541), domain 1"/>
    <property type="match status" value="1"/>
</dbReference>
<gene>
    <name evidence="1" type="ORF">E4P47_02775</name>
</gene>
<organism evidence="1 2">
    <name type="scientific">Porphyromonas levii</name>
    <dbReference type="NCBI Taxonomy" id="28114"/>
    <lineage>
        <taxon>Bacteria</taxon>
        <taxon>Pseudomonadati</taxon>
        <taxon>Bacteroidota</taxon>
        <taxon>Bacteroidia</taxon>
        <taxon>Bacteroidales</taxon>
        <taxon>Porphyromonadaceae</taxon>
        <taxon>Porphyromonas</taxon>
    </lineage>
</organism>
<evidence type="ECO:0000313" key="2">
    <source>
        <dbReference type="Proteomes" id="UP000297225"/>
    </source>
</evidence>
<dbReference type="Gene3D" id="3.30.70.2970">
    <property type="entry name" value="Protein of unknown function (DUF541), domain 2"/>
    <property type="match status" value="1"/>
</dbReference>
<protein>
    <submittedName>
        <fullName evidence="1">SIMPL domain-containing protein</fullName>
    </submittedName>
</protein>
<dbReference type="AlphaFoldDB" id="A0A4Y8WQD2"/>
<dbReference type="InterPro" id="IPR052022">
    <property type="entry name" value="26kDa_periplasmic_antigen"/>
</dbReference>
<accession>A0A4Y8WQD2</accession>
<dbReference type="RefSeq" id="WP_134849585.1">
    <property type="nucleotide sequence ID" value="NZ_CP197400.1"/>
</dbReference>
<name>A0A4Y8WQD2_9PORP</name>
<comment type="caution">
    <text evidence="1">The sequence shown here is derived from an EMBL/GenBank/DDBJ whole genome shotgun (WGS) entry which is preliminary data.</text>
</comment>
<sequence length="247" mass="27128">MEQGKSRLLATVVLGMALVVAAWVGANALLHRNDRPKIVTVKGGAERDFVSDLVVWKVMIVSHSATPLEGLHDVERQQGVLRSFLEEKGVKAEELAFGPISYAEDVTGYFDGKQDRYVELKNGYNVSQIVTVTSNRVDDVDRVARSVGELIAQDVTVKSDDPQYYYTKLADLKLEMVAAAAEDAMSRATQIAEVSGAKLGALRRSNLGVFQIVGRHTQEDYSWGGNFNTSSKEKTVTITVTSEFLLK</sequence>
<proteinExistence type="predicted"/>
<dbReference type="PANTHER" id="PTHR34387">
    <property type="entry name" value="SLR1258 PROTEIN"/>
    <property type="match status" value="1"/>
</dbReference>
<dbReference type="PANTHER" id="PTHR34387:SF2">
    <property type="entry name" value="SLR1258 PROTEIN"/>
    <property type="match status" value="1"/>
</dbReference>
<dbReference type="EMBL" id="SPNC01000026">
    <property type="protein sequence ID" value="TFH96209.1"/>
    <property type="molecule type" value="Genomic_DNA"/>
</dbReference>
<dbReference type="Pfam" id="PF04402">
    <property type="entry name" value="SIMPL"/>
    <property type="match status" value="1"/>
</dbReference>
<dbReference type="InterPro" id="IPR016907">
    <property type="entry name" value="UCP029033"/>
</dbReference>
<dbReference type="InterPro" id="IPR007497">
    <property type="entry name" value="SIMPL/DUF541"/>
</dbReference>
<evidence type="ECO:0000313" key="1">
    <source>
        <dbReference type="EMBL" id="TFH96209.1"/>
    </source>
</evidence>
<dbReference type="STRING" id="1122973.GCA_000379925_01721"/>
<keyword evidence="2" id="KW-1185">Reference proteome</keyword>
<dbReference type="Proteomes" id="UP000297225">
    <property type="component" value="Unassembled WGS sequence"/>
</dbReference>
<reference evidence="1 2" key="1">
    <citation type="submission" date="2019-03" db="EMBL/GenBank/DDBJ databases">
        <title>Porphyromonas levii Isolated from the Uterus of Dairy Cows.</title>
        <authorList>
            <person name="Francis A.M."/>
        </authorList>
    </citation>
    <scope>NUCLEOTIDE SEQUENCE [LARGE SCALE GENOMIC DNA]</scope>
    <source>
        <strain evidence="1 2">AF5678</strain>
    </source>
</reference>
<dbReference type="OrthoDB" id="9785289at2"/>